<dbReference type="EMBL" id="JAENHM010000023">
    <property type="protein sequence ID" value="MBK1837086.1"/>
    <property type="molecule type" value="Genomic_DNA"/>
</dbReference>
<keyword evidence="1" id="KW-0547">Nucleotide-binding</keyword>
<evidence type="ECO:0000313" key="4">
    <source>
        <dbReference type="EMBL" id="MBK1837086.1"/>
    </source>
</evidence>
<dbReference type="PANTHER" id="PTHR11575:SF24">
    <property type="entry name" value="5'-NUCLEOTIDASE"/>
    <property type="match status" value="1"/>
</dbReference>
<dbReference type="InterPro" id="IPR008334">
    <property type="entry name" value="5'-Nucleotdase_C"/>
</dbReference>
<reference evidence="5" key="1">
    <citation type="submission" date="2021-01" db="EMBL/GenBank/DDBJ databases">
        <title>Genome public.</title>
        <authorList>
            <person name="Liu C."/>
            <person name="Sun Q."/>
        </authorList>
    </citation>
    <scope>NUCLEOTIDE SEQUENCE [LARGE SCALE GENOMIC DNA]</scope>
    <source>
        <strain evidence="5">YIM B02556</strain>
    </source>
</reference>
<organism evidence="4 5">
    <name type="scientific">Azospirillum endophyticum</name>
    <dbReference type="NCBI Taxonomy" id="2800326"/>
    <lineage>
        <taxon>Bacteria</taxon>
        <taxon>Pseudomonadati</taxon>
        <taxon>Pseudomonadota</taxon>
        <taxon>Alphaproteobacteria</taxon>
        <taxon>Rhodospirillales</taxon>
        <taxon>Azospirillaceae</taxon>
        <taxon>Azospirillum</taxon>
    </lineage>
</organism>
<feature type="region of interest" description="Disordered" evidence="2">
    <location>
        <begin position="51"/>
        <end position="74"/>
    </location>
</feature>
<evidence type="ECO:0000313" key="5">
    <source>
        <dbReference type="Proteomes" id="UP000652760"/>
    </source>
</evidence>
<proteinExistence type="inferred from homology"/>
<evidence type="ECO:0000259" key="3">
    <source>
        <dbReference type="Pfam" id="PF02872"/>
    </source>
</evidence>
<dbReference type="Gene3D" id="3.90.780.10">
    <property type="entry name" value="5'-Nucleotidase, C-terminal domain"/>
    <property type="match status" value="1"/>
</dbReference>
<dbReference type="PRINTS" id="PR01607">
    <property type="entry name" value="APYRASEFAMLY"/>
</dbReference>
<evidence type="ECO:0000256" key="1">
    <source>
        <dbReference type="RuleBase" id="RU362119"/>
    </source>
</evidence>
<dbReference type="Proteomes" id="UP000652760">
    <property type="component" value="Unassembled WGS sequence"/>
</dbReference>
<keyword evidence="1" id="KW-0378">Hydrolase</keyword>
<evidence type="ECO:0000256" key="2">
    <source>
        <dbReference type="SAM" id="MobiDB-lite"/>
    </source>
</evidence>
<name>A0ABS1F100_9PROT</name>
<dbReference type="SUPFAM" id="SSF56300">
    <property type="entry name" value="Metallo-dependent phosphatases"/>
    <property type="match status" value="1"/>
</dbReference>
<gene>
    <name evidence="4" type="ORF">JHL17_06650</name>
</gene>
<dbReference type="PANTHER" id="PTHR11575">
    <property type="entry name" value="5'-NUCLEOTIDASE-RELATED"/>
    <property type="match status" value="1"/>
</dbReference>
<accession>A0ABS1F100</accession>
<protein>
    <submittedName>
        <fullName evidence="4">5'-nucleotidase C-terminal domain-containing protein</fullName>
    </submittedName>
</protein>
<sequence>MDNIGILNGAAGRMLGFFGRELPSLAASPVLGHGLGLVLALSVAILPAHAQQPDVPPRNASSKTVPSTPAAPDAGPMHLTILYAQGTTDLDETAGRGGMARLAGTIRQERAAHPNLLVLHGGQTLAPSVLAFYDQGAHIIDMLNGMTVDAMAALNREFHHGDDRLSARAFEAGFPIVTTNAVDRSTGRTPDGLEEAVVLAAGPLRIGVMVATPVLTQETTRTQRTEFRDPVQALSAKAAALRADGVDLVVAMTGYAGDTHRSVLAARPADIVLYQDRNRPFAVDYDGRFLSATVGPQAAWVLALDLTVDRTAGPDGKPRVTWIPAPRLIDTATVAPDPATSIQAKAYAARLDTMLRMEVGRLTVPLDTRKEPLRTGENAFANAVVDTLRETLDADVALFNGGGIRGDRQYEAGALLTRRDIYTELPFHDVGVVLDVTGQQLWEAVESGVATVEQLQGRFPHLSNARADIDLTRPPGQRLRSLSVGGRPVGLSAHYRLATSSFLAAGGDGYGILAGAPRLVEDRDTEFISTQMIDQIARSGDFVPRLDGRMTVRR</sequence>
<keyword evidence="5" id="KW-1185">Reference proteome</keyword>
<dbReference type="InterPro" id="IPR029052">
    <property type="entry name" value="Metallo-depent_PP-like"/>
</dbReference>
<dbReference type="InterPro" id="IPR036907">
    <property type="entry name" value="5'-Nucleotdase_C_sf"/>
</dbReference>
<comment type="caution">
    <text evidence="4">The sequence shown here is derived from an EMBL/GenBank/DDBJ whole genome shotgun (WGS) entry which is preliminary data.</text>
</comment>
<feature type="domain" description="5'-Nucleotidase C-terminal" evidence="3">
    <location>
        <begin position="359"/>
        <end position="513"/>
    </location>
</feature>
<dbReference type="InterPro" id="IPR006179">
    <property type="entry name" value="5_nucleotidase/apyrase"/>
</dbReference>
<dbReference type="Gene3D" id="3.60.21.10">
    <property type="match status" value="1"/>
</dbReference>
<comment type="similarity">
    <text evidence="1">Belongs to the 5'-nucleotidase family.</text>
</comment>
<dbReference type="SUPFAM" id="SSF55816">
    <property type="entry name" value="5'-nucleotidase (syn. UDP-sugar hydrolase), C-terminal domain"/>
    <property type="match status" value="1"/>
</dbReference>
<dbReference type="Pfam" id="PF02872">
    <property type="entry name" value="5_nucleotid_C"/>
    <property type="match status" value="1"/>
</dbReference>